<feature type="transmembrane region" description="Helical" evidence="6">
    <location>
        <begin position="213"/>
        <end position="233"/>
    </location>
</feature>
<dbReference type="InterPro" id="IPR045214">
    <property type="entry name" value="Surf1/Surf4"/>
</dbReference>
<accession>A0A7K3PXV5</accession>
<dbReference type="EMBL" id="JAAGMA010000936">
    <property type="protein sequence ID" value="NEB13989.1"/>
    <property type="molecule type" value="Genomic_DNA"/>
</dbReference>
<dbReference type="InterPro" id="IPR025443">
    <property type="entry name" value="DUF4307"/>
</dbReference>
<evidence type="ECO:0000313" key="7">
    <source>
        <dbReference type="EMBL" id="NEB13989.1"/>
    </source>
</evidence>
<evidence type="ECO:0000313" key="8">
    <source>
        <dbReference type="Proteomes" id="UP000470446"/>
    </source>
</evidence>
<keyword evidence="4 6" id="KW-1133">Transmembrane helix</keyword>
<dbReference type="CDD" id="cd06662">
    <property type="entry name" value="SURF1"/>
    <property type="match status" value="1"/>
</dbReference>
<gene>
    <name evidence="7" type="ORF">G3I32_35045</name>
</gene>
<dbReference type="Pfam" id="PF14155">
    <property type="entry name" value="DUF4307"/>
    <property type="match status" value="1"/>
</dbReference>
<dbReference type="PANTHER" id="PTHR23427:SF2">
    <property type="entry name" value="SURFEIT LOCUS PROTEIN 1"/>
    <property type="match status" value="1"/>
</dbReference>
<comment type="similarity">
    <text evidence="2 6">Belongs to the SURF1 family.</text>
</comment>
<keyword evidence="3 6" id="KW-0812">Transmembrane</keyword>
<protein>
    <recommendedName>
        <fullName evidence="6">SURF1-like protein</fullName>
    </recommendedName>
</protein>
<feature type="transmembrane region" description="Helical" evidence="6">
    <location>
        <begin position="12"/>
        <end position="32"/>
    </location>
</feature>
<dbReference type="Proteomes" id="UP000470446">
    <property type="component" value="Unassembled WGS sequence"/>
</dbReference>
<dbReference type="GO" id="GO:0005886">
    <property type="term" value="C:plasma membrane"/>
    <property type="evidence" value="ECO:0007669"/>
    <property type="project" value="UniProtKB-SubCell"/>
</dbReference>
<feature type="transmembrane region" description="Helical" evidence="6">
    <location>
        <begin position="280"/>
        <end position="303"/>
    </location>
</feature>
<reference evidence="7 8" key="1">
    <citation type="submission" date="2020-01" db="EMBL/GenBank/DDBJ databases">
        <title>Insect and environment-associated Actinomycetes.</title>
        <authorList>
            <person name="Currrie C."/>
            <person name="Chevrette M."/>
            <person name="Carlson C."/>
            <person name="Stubbendieck R."/>
            <person name="Wendt-Pienkowski E."/>
        </authorList>
    </citation>
    <scope>NUCLEOTIDE SEQUENCE [LARGE SCALE GENOMIC DNA]</scope>
    <source>
        <strain evidence="7 8">SID14163</strain>
    </source>
</reference>
<evidence type="ECO:0000256" key="5">
    <source>
        <dbReference type="ARBA" id="ARBA00023136"/>
    </source>
</evidence>
<name>A0A7K3PXV5_9ACTN</name>
<organism evidence="7 8">
    <name type="scientific">Streptomyces coelicoflavus</name>
    <dbReference type="NCBI Taxonomy" id="285562"/>
    <lineage>
        <taxon>Bacteria</taxon>
        <taxon>Bacillati</taxon>
        <taxon>Actinomycetota</taxon>
        <taxon>Actinomycetes</taxon>
        <taxon>Kitasatosporales</taxon>
        <taxon>Streptomycetaceae</taxon>
        <taxon>Streptomyces</taxon>
    </lineage>
</organism>
<sequence length="389" mass="42502">MYRFLLHPRWWALNLFVALSIPFCIAMGMWQLDRFDARVESGHEYEQARDAADAAPLADLLPVTTETLGRPAKVTGRFDTDAQFVVPDRELDGRQGFYVLTLLRTDGAALPVVRGWLPGTARTAAIPAPPTGRVTVTGALQIPENRGSKGVKPYGGLPDGQVGIINAGSLINLVPYKVSDEWISVQETSGALRPVPTPEPPNTGLDLKAFQNLGYTGEWFVFAGFAGFMWFRFFRREVTSRREVAAAEPAHHAPVVPLAPVSSGREDRTADARKDRQLKIAGAVLGTAVLALIVWTGTVYIAGQDVRGRLITSEVVSDESVTARLEVSKGPDAEVVCTLRSVSKSGHEVGREDVRFTQHKERLTRQVQFRTIDRATMVELVGCQDIAAG</sequence>
<proteinExistence type="inferred from homology"/>
<comment type="caution">
    <text evidence="7">The sequence shown here is derived from an EMBL/GenBank/DDBJ whole genome shotgun (WGS) entry which is preliminary data.</text>
</comment>
<comment type="subcellular location">
    <subcellularLocation>
        <location evidence="6">Cell membrane</location>
        <topology evidence="6">Multi-pass membrane protein</topology>
    </subcellularLocation>
    <subcellularLocation>
        <location evidence="1">Membrane</location>
    </subcellularLocation>
</comment>
<evidence type="ECO:0000256" key="2">
    <source>
        <dbReference type="ARBA" id="ARBA00007165"/>
    </source>
</evidence>
<dbReference type="PANTHER" id="PTHR23427">
    <property type="entry name" value="SURFEIT LOCUS PROTEIN"/>
    <property type="match status" value="1"/>
</dbReference>
<dbReference type="PROSITE" id="PS50895">
    <property type="entry name" value="SURF1"/>
    <property type="match status" value="1"/>
</dbReference>
<evidence type="ECO:0000256" key="1">
    <source>
        <dbReference type="ARBA" id="ARBA00004370"/>
    </source>
</evidence>
<keyword evidence="5 6" id="KW-0472">Membrane</keyword>
<evidence type="ECO:0000256" key="6">
    <source>
        <dbReference type="RuleBase" id="RU363076"/>
    </source>
</evidence>
<dbReference type="InterPro" id="IPR002994">
    <property type="entry name" value="Surf1/Shy1"/>
</dbReference>
<dbReference type="RefSeq" id="WP_164249958.1">
    <property type="nucleotide sequence ID" value="NZ_JAAGMA010000936.1"/>
</dbReference>
<evidence type="ECO:0000256" key="4">
    <source>
        <dbReference type="ARBA" id="ARBA00022989"/>
    </source>
</evidence>
<dbReference type="AlphaFoldDB" id="A0A7K3PXV5"/>
<keyword evidence="6" id="KW-1003">Cell membrane</keyword>
<evidence type="ECO:0000256" key="3">
    <source>
        <dbReference type="ARBA" id="ARBA00022692"/>
    </source>
</evidence>
<dbReference type="Pfam" id="PF02104">
    <property type="entry name" value="SURF1"/>
    <property type="match status" value="1"/>
</dbReference>